<name>V6F6T6_MAGGM</name>
<dbReference type="STRING" id="1430440.MGMSRv2__2806"/>
<dbReference type="InterPro" id="IPR027417">
    <property type="entry name" value="P-loop_NTPase"/>
</dbReference>
<dbReference type="InterPro" id="IPR004435">
    <property type="entry name" value="MobB_dom"/>
</dbReference>
<dbReference type="eggNOG" id="COG1763">
    <property type="taxonomic scope" value="Bacteria"/>
</dbReference>
<dbReference type="GO" id="GO:0006777">
    <property type="term" value="P:Mo-molybdopterin cofactor biosynthetic process"/>
    <property type="evidence" value="ECO:0007669"/>
    <property type="project" value="InterPro"/>
</dbReference>
<evidence type="ECO:0000313" key="2">
    <source>
        <dbReference type="EMBL" id="CDL00021.1"/>
    </source>
</evidence>
<proteinExistence type="predicted"/>
<dbReference type="InterPro" id="IPR052539">
    <property type="entry name" value="MGD_biosynthesis_adapter"/>
</dbReference>
<sequence length="164" mass="18066">MKIFGLSGHSGSGKTTLMVKLVPLLTAKGLTVSTIKQANAGFDADKPGKDSYLHREAGAKEVLVASAKRWALMHEYRDEPEFTMDQLLARMSAVDLVLVEGFRQWPHPRIEVWRQAVGKPPFFPDDPQVVAVASPDQPDGLDRPLLDLDDAGAITRFILKNLGF</sequence>
<dbReference type="GO" id="GO:0005525">
    <property type="term" value="F:GTP binding"/>
    <property type="evidence" value="ECO:0007669"/>
    <property type="project" value="InterPro"/>
</dbReference>
<dbReference type="HOGENOM" id="CLU_068199_2_1_5"/>
<dbReference type="PANTHER" id="PTHR40072">
    <property type="entry name" value="MOLYBDOPTERIN-GUANINE DINUCLEOTIDE BIOSYNTHESIS ADAPTER PROTEIN-RELATED"/>
    <property type="match status" value="1"/>
</dbReference>
<evidence type="ECO:0000313" key="3">
    <source>
        <dbReference type="Proteomes" id="UP000018922"/>
    </source>
</evidence>
<feature type="domain" description="Molybdopterin-guanine dinucleotide biosynthesis protein B (MobB)" evidence="1">
    <location>
        <begin position="3"/>
        <end position="134"/>
    </location>
</feature>
<dbReference type="Proteomes" id="UP000018922">
    <property type="component" value="Chromosome I"/>
</dbReference>
<gene>
    <name evidence="2" type="primary">mobB</name>
    <name evidence="2" type="ordered locus">MGMSRv2__2806</name>
</gene>
<dbReference type="SUPFAM" id="SSF52540">
    <property type="entry name" value="P-loop containing nucleoside triphosphate hydrolases"/>
    <property type="match status" value="1"/>
</dbReference>
<dbReference type="Pfam" id="PF03205">
    <property type="entry name" value="MobB"/>
    <property type="match status" value="1"/>
</dbReference>
<evidence type="ECO:0000259" key="1">
    <source>
        <dbReference type="Pfam" id="PF03205"/>
    </source>
</evidence>
<dbReference type="CDD" id="cd03116">
    <property type="entry name" value="MobB"/>
    <property type="match status" value="1"/>
</dbReference>
<dbReference type="KEGG" id="mgy:MGMSRv2__2806"/>
<protein>
    <submittedName>
        <fullName evidence="2">Molybdopterin-guanine dinucleotide biosynthesis protein B</fullName>
    </submittedName>
</protein>
<organism evidence="2 3">
    <name type="scientific">Magnetospirillum gryphiswaldense (strain DSM 6361 / JCM 21280 / NBRC 15271 / MSR-1)</name>
    <dbReference type="NCBI Taxonomy" id="431944"/>
    <lineage>
        <taxon>Bacteria</taxon>
        <taxon>Pseudomonadati</taxon>
        <taxon>Pseudomonadota</taxon>
        <taxon>Alphaproteobacteria</taxon>
        <taxon>Rhodospirillales</taxon>
        <taxon>Rhodospirillaceae</taxon>
        <taxon>Magnetospirillum</taxon>
    </lineage>
</organism>
<dbReference type="AlphaFoldDB" id="V6F6T6"/>
<keyword evidence="3" id="KW-1185">Reference proteome</keyword>
<dbReference type="NCBIfam" id="TIGR00176">
    <property type="entry name" value="mobB"/>
    <property type="match status" value="1"/>
</dbReference>
<dbReference type="PANTHER" id="PTHR40072:SF1">
    <property type="entry name" value="MOLYBDOPTERIN-GUANINE DINUCLEOTIDE BIOSYNTHESIS ADAPTER PROTEIN"/>
    <property type="match status" value="1"/>
</dbReference>
<dbReference type="EMBL" id="HG794546">
    <property type="protein sequence ID" value="CDL00021.1"/>
    <property type="molecule type" value="Genomic_DNA"/>
</dbReference>
<reference evidence="2 3" key="1">
    <citation type="journal article" date="2014" name="Genome Announc.">
        <title>Complete genome sequence of Magnetospirillum gryphiswaldense MSR-1.</title>
        <authorList>
            <person name="Wang X."/>
            <person name="Wang Q."/>
            <person name="Zhang W."/>
            <person name="Wang Y."/>
            <person name="Li L."/>
            <person name="Wen T."/>
            <person name="Zhang T."/>
            <person name="Zhang Y."/>
            <person name="Xu J."/>
            <person name="Hu J."/>
            <person name="Li S."/>
            <person name="Liu L."/>
            <person name="Liu J."/>
            <person name="Jiang W."/>
            <person name="Tian J."/>
            <person name="Li Y."/>
            <person name="Schuler D."/>
            <person name="Wang L."/>
            <person name="Li J."/>
        </authorList>
    </citation>
    <scope>NUCLEOTIDE SEQUENCE [LARGE SCALE GENOMIC DNA]</scope>
    <source>
        <strain evidence="3">DSM 6361 / JCM 21280 / NBRC 15271 / MSR-1</strain>
    </source>
</reference>
<dbReference type="Gene3D" id="3.40.50.300">
    <property type="entry name" value="P-loop containing nucleotide triphosphate hydrolases"/>
    <property type="match status" value="1"/>
</dbReference>
<accession>V6F6T6</accession>